<geneLocation type="plasmid" evidence="1">
    <name>pJSWP042_GES</name>
</geneLocation>
<name>A0A7R7ECW4_RAOOR</name>
<sequence>MPALNSGHTVGYVRYPTLIRSIRVELSLEPVGRHDTGLAFTCPRAPVSDLSLYPDTFHQSPDSVHSALLPAVPQIQMDFAITIDASRFQPELFNLSCQSQVCLMAL</sequence>
<reference evidence="1" key="1">
    <citation type="submission" date="2020-10" db="EMBL/GenBank/DDBJ databases">
        <title>Complete sequence of plasmid pJSWP042_GES.</title>
        <authorList>
            <person name="Gomi R."/>
            <person name="Matsuda T."/>
        </authorList>
    </citation>
    <scope>NUCLEOTIDE SEQUENCE</scope>
    <source>
        <strain evidence="1">JSWP042</strain>
        <plasmid evidence="1">pJSWP042_GES</plasmid>
    </source>
</reference>
<protein>
    <submittedName>
        <fullName evidence="1">Uncharacterized protein</fullName>
    </submittedName>
</protein>
<accession>A0A7R7ECW4</accession>
<dbReference type="AlphaFoldDB" id="A0A7R7ECW4"/>
<organism evidence="1">
    <name type="scientific">Raoultella ornithinolytica</name>
    <name type="common">Klebsiella ornithinolytica</name>
    <dbReference type="NCBI Taxonomy" id="54291"/>
    <lineage>
        <taxon>Bacteria</taxon>
        <taxon>Pseudomonadati</taxon>
        <taxon>Pseudomonadota</taxon>
        <taxon>Gammaproteobacteria</taxon>
        <taxon>Enterobacterales</taxon>
        <taxon>Enterobacteriaceae</taxon>
        <taxon>Klebsiella/Raoultella group</taxon>
        <taxon>Raoultella</taxon>
    </lineage>
</organism>
<dbReference type="EMBL" id="LC589684">
    <property type="protein sequence ID" value="BCM26382.1"/>
    <property type="molecule type" value="Genomic_DNA"/>
</dbReference>
<proteinExistence type="predicted"/>
<evidence type="ECO:0000313" key="1">
    <source>
        <dbReference type="EMBL" id="BCM26382.1"/>
    </source>
</evidence>
<keyword evidence="1" id="KW-0614">Plasmid</keyword>